<dbReference type="InterPro" id="IPR027791">
    <property type="entry name" value="Galactosyl_T_C"/>
</dbReference>
<evidence type="ECO:0000313" key="6">
    <source>
        <dbReference type="Proteomes" id="UP000664466"/>
    </source>
</evidence>
<name>A0A8B0SN10_9GAMM</name>
<evidence type="ECO:0000313" key="5">
    <source>
        <dbReference type="EMBL" id="QTX12716.1"/>
    </source>
</evidence>
<dbReference type="Pfam" id="PF00535">
    <property type="entry name" value="Glycos_transf_2"/>
    <property type="match status" value="1"/>
</dbReference>
<dbReference type="Pfam" id="PF02709">
    <property type="entry name" value="Glyco_transf_7C"/>
    <property type="match status" value="1"/>
</dbReference>
<feature type="domain" description="Galactosyltransferase C-terminal" evidence="3">
    <location>
        <begin position="182"/>
        <end position="226"/>
    </location>
</feature>
<dbReference type="PANTHER" id="PTHR43685:SF3">
    <property type="entry name" value="SLR2126 PROTEIN"/>
    <property type="match status" value="1"/>
</dbReference>
<dbReference type="Proteomes" id="UP000664466">
    <property type="component" value="Unassembled WGS sequence"/>
</dbReference>
<keyword evidence="1 5" id="KW-0808">Transferase</keyword>
<sequence>MATGASVKISVIVTTYNRPRALEIVLHSLFQQQRLPDEIIVADDGSTPDTAALLTMLQALSPCPLHHVWHADEGFRAAEIRNKAAAQATGDYLIFLDGDSAVLANFIAQHERLAEKGWLVAGNRVLLNAALTADWEAGCCDPLHFSALTWLKQRLAGKVNRLLPLLRWSVTAQWRKNKPTAWAGAKTCNLALWRQDFVAVNGFDALFQGWGHEDADLVVRLINHGVLRKEGRFAVPILHLWHKESPREFESANLQRLQARIADKTFIRAIKGVE</sequence>
<dbReference type="EMBL" id="CP072748">
    <property type="protein sequence ID" value="QTX12716.1"/>
    <property type="molecule type" value="Genomic_DNA"/>
</dbReference>
<evidence type="ECO:0000259" key="2">
    <source>
        <dbReference type="Pfam" id="PF00535"/>
    </source>
</evidence>
<gene>
    <name evidence="5" type="ORF">J1836_002870</name>
    <name evidence="4" type="ORF">J1836_09955</name>
</gene>
<evidence type="ECO:0000256" key="1">
    <source>
        <dbReference type="ARBA" id="ARBA00022679"/>
    </source>
</evidence>
<feature type="domain" description="Glycosyltransferase 2-like" evidence="2">
    <location>
        <begin position="10"/>
        <end position="129"/>
    </location>
</feature>
<organism evidence="5">
    <name type="scientific">Thiothrix fructosivorans</name>
    <dbReference type="NCBI Taxonomy" id="111770"/>
    <lineage>
        <taxon>Bacteria</taxon>
        <taxon>Pseudomonadati</taxon>
        <taxon>Pseudomonadota</taxon>
        <taxon>Gammaproteobacteria</taxon>
        <taxon>Thiotrichales</taxon>
        <taxon>Thiotrichaceae</taxon>
        <taxon>Thiothrix</taxon>
    </lineage>
</organism>
<dbReference type="EMBL" id="JAFMPM010000006">
    <property type="protein sequence ID" value="MBO0613245.1"/>
    <property type="molecule type" value="Genomic_DNA"/>
</dbReference>
<dbReference type="CDD" id="cd06420">
    <property type="entry name" value="GT2_Chondriotin_Pol_N"/>
    <property type="match status" value="1"/>
</dbReference>
<reference evidence="4 6" key="1">
    <citation type="submission" date="2021-03" db="EMBL/GenBank/DDBJ databases">
        <title>Draft genome and methylome analysis of Thiotrix fructosivoruns ATCC 49748.</title>
        <authorList>
            <person name="Fomenkov A."/>
            <person name="Grabovich M.Y."/>
            <person name="Roberts R.J."/>
        </authorList>
    </citation>
    <scope>NUCLEOTIDE SEQUENCE [LARGE SCALE GENOMIC DNA]</scope>
    <source>
        <strain evidence="4 6">ATCC 49748</strain>
    </source>
</reference>
<protein>
    <submittedName>
        <fullName evidence="5">Glycosyltransferase family 2 protein</fullName>
    </submittedName>
</protein>
<dbReference type="Gene3D" id="3.90.550.10">
    <property type="entry name" value="Spore Coat Polysaccharide Biosynthesis Protein SpsA, Chain A"/>
    <property type="match status" value="1"/>
</dbReference>
<dbReference type="InterPro" id="IPR001173">
    <property type="entry name" value="Glyco_trans_2-like"/>
</dbReference>
<dbReference type="InterPro" id="IPR029044">
    <property type="entry name" value="Nucleotide-diphossugar_trans"/>
</dbReference>
<proteinExistence type="predicted"/>
<evidence type="ECO:0000259" key="3">
    <source>
        <dbReference type="Pfam" id="PF02709"/>
    </source>
</evidence>
<keyword evidence="6" id="KW-1185">Reference proteome</keyword>
<reference evidence="5" key="2">
    <citation type="submission" date="2021-04" db="EMBL/GenBank/DDBJ databases">
        <title>Complete Genome and methylome analysis of Thiothrix fructosivorans ATCC 49748.</title>
        <authorList>
            <person name="Fomenkov A."/>
            <person name="Sun L."/>
            <person name="Vincze T."/>
            <person name="Grabovich M.Y."/>
            <person name="Roberts R.J."/>
        </authorList>
    </citation>
    <scope>NUCLEOTIDE SEQUENCE</scope>
    <source>
        <strain evidence="5">ATCC 49748</strain>
    </source>
</reference>
<accession>A0A8B0SN10</accession>
<dbReference type="AlphaFoldDB" id="A0A8B0SN10"/>
<dbReference type="InterPro" id="IPR050834">
    <property type="entry name" value="Glycosyltransf_2"/>
</dbReference>
<evidence type="ECO:0000313" key="4">
    <source>
        <dbReference type="EMBL" id="MBO0613245.1"/>
    </source>
</evidence>
<dbReference type="PANTHER" id="PTHR43685">
    <property type="entry name" value="GLYCOSYLTRANSFERASE"/>
    <property type="match status" value="1"/>
</dbReference>
<dbReference type="SUPFAM" id="SSF53448">
    <property type="entry name" value="Nucleotide-diphospho-sugar transferases"/>
    <property type="match status" value="1"/>
</dbReference>
<dbReference type="GO" id="GO:0016740">
    <property type="term" value="F:transferase activity"/>
    <property type="evidence" value="ECO:0007669"/>
    <property type="project" value="UniProtKB-KW"/>
</dbReference>